<feature type="domain" description="CARDB" evidence="5">
    <location>
        <begin position="620"/>
        <end position="689"/>
    </location>
</feature>
<evidence type="ECO:0000259" key="6">
    <source>
        <dbReference type="Pfam" id="PF12894"/>
    </source>
</evidence>
<evidence type="ECO:0000313" key="7">
    <source>
        <dbReference type="EMBL" id="KXA93224.1"/>
    </source>
</evidence>
<organism evidence="7 8">
    <name type="scientific">candidate division MSBL1 archaeon SCGC-AAA259E22</name>
    <dbReference type="NCBI Taxonomy" id="1698265"/>
    <lineage>
        <taxon>Archaea</taxon>
        <taxon>Methanobacteriati</taxon>
        <taxon>Methanobacteriota</taxon>
        <taxon>candidate division MSBL1</taxon>
    </lineage>
</organism>
<evidence type="ECO:0000259" key="5">
    <source>
        <dbReference type="Pfam" id="PF07705"/>
    </source>
</evidence>
<dbReference type="SMART" id="SM00320">
    <property type="entry name" value="WD40"/>
    <property type="match status" value="7"/>
</dbReference>
<dbReference type="GO" id="GO:0006406">
    <property type="term" value="P:mRNA export from nucleus"/>
    <property type="evidence" value="ECO:0007669"/>
    <property type="project" value="InterPro"/>
</dbReference>
<evidence type="ECO:0000313" key="8">
    <source>
        <dbReference type="Proteomes" id="UP000070657"/>
    </source>
</evidence>
<comment type="similarity">
    <text evidence="3">Belongs to the THOC3 family.</text>
</comment>
<dbReference type="InterPro" id="IPR036322">
    <property type="entry name" value="WD40_repeat_dom_sf"/>
</dbReference>
<feature type="domain" description="CARDB" evidence="5">
    <location>
        <begin position="143"/>
        <end position="213"/>
    </location>
</feature>
<feature type="domain" description="CARDB" evidence="5">
    <location>
        <begin position="416"/>
        <end position="488"/>
    </location>
</feature>
<dbReference type="Gene3D" id="2.60.40.10">
    <property type="entry name" value="Immunoglobulins"/>
    <property type="match status" value="5"/>
</dbReference>
<evidence type="ECO:0000256" key="3">
    <source>
        <dbReference type="ARBA" id="ARBA00046343"/>
    </source>
</evidence>
<proteinExistence type="inferred from homology"/>
<accession>A0A133UGC4</accession>
<dbReference type="InterPro" id="IPR015943">
    <property type="entry name" value="WD40/YVTN_repeat-like_dom_sf"/>
</dbReference>
<reference evidence="7 8" key="1">
    <citation type="journal article" date="2016" name="Sci. Rep.">
        <title>Metabolic traits of an uncultured archaeal lineage -MSBL1- from brine pools of the Red Sea.</title>
        <authorList>
            <person name="Mwirichia R."/>
            <person name="Alam I."/>
            <person name="Rashid M."/>
            <person name="Vinu M."/>
            <person name="Ba-Alawi W."/>
            <person name="Anthony Kamau A."/>
            <person name="Kamanda Ngugi D."/>
            <person name="Goker M."/>
            <person name="Klenk H.P."/>
            <person name="Bajic V."/>
            <person name="Stingl U."/>
        </authorList>
    </citation>
    <scope>NUCLEOTIDE SEQUENCE [LARGE SCALE GENOMIC DNA]</scope>
    <source>
        <strain evidence="7">SCGC-AAA259E22</strain>
    </source>
</reference>
<name>A0A133UGC4_9EURY</name>
<keyword evidence="1" id="KW-0853">WD repeat</keyword>
<feature type="domain" description="CARDB" evidence="5">
    <location>
        <begin position="230"/>
        <end position="301"/>
    </location>
</feature>
<evidence type="ECO:0000256" key="4">
    <source>
        <dbReference type="SAM" id="Phobius"/>
    </source>
</evidence>
<dbReference type="InterPro" id="IPR040132">
    <property type="entry name" value="Tex1/THOC3"/>
</dbReference>
<keyword evidence="4" id="KW-0812">Transmembrane</keyword>
<dbReference type="Gene3D" id="2.130.10.10">
    <property type="entry name" value="YVTN repeat-like/Quinoprotein amine dehydrogenase"/>
    <property type="match status" value="2"/>
</dbReference>
<dbReference type="AlphaFoldDB" id="A0A133UGC4"/>
<feature type="transmembrane region" description="Helical" evidence="4">
    <location>
        <begin position="20"/>
        <end position="40"/>
    </location>
</feature>
<dbReference type="Pfam" id="PF00400">
    <property type="entry name" value="WD40"/>
    <property type="match status" value="1"/>
</dbReference>
<dbReference type="Pfam" id="PF12894">
    <property type="entry name" value="ANAPC4_WD40"/>
    <property type="match status" value="1"/>
</dbReference>
<evidence type="ECO:0000256" key="2">
    <source>
        <dbReference type="ARBA" id="ARBA00022737"/>
    </source>
</evidence>
<dbReference type="SUPFAM" id="SSF50978">
    <property type="entry name" value="WD40 repeat-like"/>
    <property type="match status" value="1"/>
</dbReference>
<dbReference type="InterPro" id="IPR001680">
    <property type="entry name" value="WD40_rpt"/>
</dbReference>
<keyword evidence="4" id="KW-1133">Transmembrane helix</keyword>
<keyword evidence="4" id="KW-0472">Membrane</keyword>
<dbReference type="InterPro" id="IPR013783">
    <property type="entry name" value="Ig-like_fold"/>
</dbReference>
<gene>
    <name evidence="7" type="ORF">AKJ66_02535</name>
</gene>
<dbReference type="Proteomes" id="UP000070657">
    <property type="component" value="Unassembled WGS sequence"/>
</dbReference>
<protein>
    <submittedName>
        <fullName evidence="7">Uncharacterized protein</fullName>
    </submittedName>
</protein>
<dbReference type="EMBL" id="LHXP01000025">
    <property type="protein sequence ID" value="KXA93224.1"/>
    <property type="molecule type" value="Genomic_DNA"/>
</dbReference>
<dbReference type="InterPro" id="IPR011635">
    <property type="entry name" value="CARDB"/>
</dbReference>
<dbReference type="PANTHER" id="PTHR22839:SF0">
    <property type="entry name" value="THO COMPLEX SUBUNIT 3"/>
    <property type="match status" value="1"/>
</dbReference>
<sequence>MREIKEGLFLDKEEKGLSTFLIVLTVVIVGVSLGASAYILTRPKPNIQIEEMTVSQEKIAKEEPVTVKVKVSNTGGAEGSKNIPLEINGEVFEIRKVNLNTDESKTVSFEITEGELGSFKVSSGELLKTVEVVEPAEFNIENLRLSPEEVKLGETVTISVDIRNTGGVKGSEKLGLRIDSSLEKSKYVTLAPEESTTMSFNVKKKTSKSYSVKIGSLSSSFKVLTPAKFEVSNLQVEPKEASSGESVTISAKVKNIGEVRGKYSAELRINDKFAKSEEVTLSPGEEKVVTFETSGSEIGTYFVSLRDLSDKFEVGGILIEGKDLREELIKFDWTALVDVSVQNTASESRSALIWCEVIQGANSWRKSKDVHLQSLEGKIVRFSFPEPEYLAGTCRARVWVGAETEGDTQQEAEFKVSNLQINPSEAEPEQTVTISVDVKNTGNVEGSYELNLKIDGATEQTKTKTLGAKKSTSVSFDFSRKEAGIYEVDIENLTSQFEVVSRWDLVTEYDGLMWSQRKHDTDTFKIEEDNWRVNWKASWIGTNTSQLPLLIISVVSENGKEVIGEMDSGHRVKDKYSGTGTFQEKGQFYLYIMGQYISWKIEIEEDTGKKAKFETNNLRLSSSEVKPGETVEVSVDVSNTGDESGEHTVDLKIDGTLEASKTVSLKGGEKTTVSFTVVKEEKKTYSIEVDGLSGSFEVKSTIEEANFTFETTLRQATGEIEALDFSPNNEYIAYGSKDSKVYVHSTEDWSLISSFGELSVKIRNLKFSPNNQFVAFTYEDKSNLYIYSTSTWSKVATLTKSGGEVKRFSFSTNSDLIAYSSKDTNVYVHSTDDWSNIATLSQATSTVHPVRFSPDGKYIAYGELDGHVHVHSTGDWTQLEIFNLGGWIRSIDFTPNSDQIAFGGNSGEVQVYTTGTWNSVKTFDTGKKIRSITFSPDGQMISYGADSTSYVNSTSDWSLEEKFTDQSPYVFTTIFSPDSKYFVYNSSGDEKVFAYTTEDWSKVETFDSSRGRFGFSPDGSMFAVQNNEIVRVYNVE</sequence>
<dbReference type="Pfam" id="PF07705">
    <property type="entry name" value="CARDB"/>
    <property type="match status" value="4"/>
</dbReference>
<feature type="domain" description="Anaphase-promoting complex subunit 4-like WD40" evidence="6">
    <location>
        <begin position="809"/>
        <end position="873"/>
    </location>
</feature>
<dbReference type="PANTHER" id="PTHR22839">
    <property type="entry name" value="THO COMPLEX SUBUNIT 3 THO3"/>
    <property type="match status" value="1"/>
</dbReference>
<keyword evidence="2" id="KW-0677">Repeat</keyword>
<dbReference type="InterPro" id="IPR024977">
    <property type="entry name" value="Apc4-like_WD40_dom"/>
</dbReference>
<keyword evidence="8" id="KW-1185">Reference proteome</keyword>
<evidence type="ECO:0000256" key="1">
    <source>
        <dbReference type="ARBA" id="ARBA00022574"/>
    </source>
</evidence>
<comment type="caution">
    <text evidence="7">The sequence shown here is derived from an EMBL/GenBank/DDBJ whole genome shotgun (WGS) entry which is preliminary data.</text>
</comment>